<comment type="caution">
    <text evidence="2">The sequence shown here is derived from an EMBL/GenBank/DDBJ whole genome shotgun (WGS) entry which is preliminary data.</text>
</comment>
<protein>
    <submittedName>
        <fullName evidence="2">Uncharacterized protein</fullName>
    </submittedName>
</protein>
<feature type="chain" id="PRO_5026357119" evidence="1">
    <location>
        <begin position="19"/>
        <end position="253"/>
    </location>
</feature>
<accession>A0A6I3LK72</accession>
<evidence type="ECO:0000313" key="3">
    <source>
        <dbReference type="Proteomes" id="UP000438760"/>
    </source>
</evidence>
<feature type="signal peptide" evidence="1">
    <location>
        <begin position="1"/>
        <end position="18"/>
    </location>
</feature>
<proteinExistence type="predicted"/>
<sequence length="253" mass="29251">MNKFIVFLLLGLSTTLHAQSNDLSQATVLQIQDLIALFQSSDKEAIAMKIDYPLARHYPIPSIENEKEFLVRFDQVFDADFMAQIAESDLSQWSTVGWRGTMFDNGALWLTEDGRIRVINHSLAFEESWRQKLIAQDKKRLHTSVQQFKEPIAYIISVGKIIRIDELKDSSYRMSYWNINQNLSEKPEEIIGQGTLFTEGSMANQYVVFPKNFLGEEVTVYLDDMEEEQPNAVTITYRDQMGIERVDKGYMKK</sequence>
<organism evidence="2 3">
    <name type="scientific">Myroides albus</name>
    <dbReference type="NCBI Taxonomy" id="2562892"/>
    <lineage>
        <taxon>Bacteria</taxon>
        <taxon>Pseudomonadati</taxon>
        <taxon>Bacteroidota</taxon>
        <taxon>Flavobacteriia</taxon>
        <taxon>Flavobacteriales</taxon>
        <taxon>Flavobacteriaceae</taxon>
        <taxon>Myroides</taxon>
    </lineage>
</organism>
<keyword evidence="3" id="KW-1185">Reference proteome</keyword>
<dbReference type="RefSeq" id="WP_155092724.1">
    <property type="nucleotide sequence ID" value="NZ_CP102754.1"/>
</dbReference>
<evidence type="ECO:0000313" key="2">
    <source>
        <dbReference type="EMBL" id="MTG98703.1"/>
    </source>
</evidence>
<gene>
    <name evidence="2" type="ORF">GJV76_11285</name>
</gene>
<name>A0A6I3LK72_9FLAO</name>
<dbReference type="OrthoDB" id="7433394at2"/>
<keyword evidence="1" id="KW-0732">Signal</keyword>
<dbReference type="EMBL" id="WMJX01000026">
    <property type="protein sequence ID" value="MTG98703.1"/>
    <property type="molecule type" value="Genomic_DNA"/>
</dbReference>
<evidence type="ECO:0000256" key="1">
    <source>
        <dbReference type="SAM" id="SignalP"/>
    </source>
</evidence>
<dbReference type="AlphaFoldDB" id="A0A6I3LK72"/>
<dbReference type="Proteomes" id="UP000438760">
    <property type="component" value="Unassembled WGS sequence"/>
</dbReference>
<reference evidence="2 3" key="1">
    <citation type="submission" date="2019-11" db="EMBL/GenBank/DDBJ databases">
        <title>Genome of Strain BIT-d1.</title>
        <authorList>
            <person name="Yang Y."/>
        </authorList>
    </citation>
    <scope>NUCLEOTIDE SEQUENCE [LARGE SCALE GENOMIC DNA]</scope>
    <source>
        <strain evidence="2 3">BIT-d1</strain>
    </source>
</reference>